<dbReference type="SUPFAM" id="SSF52096">
    <property type="entry name" value="ClpP/crotonase"/>
    <property type="match status" value="1"/>
</dbReference>
<dbReference type="PROSITE" id="PS50980">
    <property type="entry name" value="COA_CT_NTER"/>
    <property type="match status" value="1"/>
</dbReference>
<evidence type="ECO:0000313" key="3">
    <source>
        <dbReference type="EMBL" id="SVB69776.1"/>
    </source>
</evidence>
<keyword evidence="1" id="KW-0808">Transferase</keyword>
<protein>
    <recommendedName>
        <fullName evidence="2">CoA carboxyltransferase N-terminal domain-containing protein</fullName>
    </recommendedName>
</protein>
<dbReference type="GO" id="GO:0006633">
    <property type="term" value="P:fatty acid biosynthetic process"/>
    <property type="evidence" value="ECO:0007669"/>
    <property type="project" value="InterPro"/>
</dbReference>
<dbReference type="InterPro" id="IPR011762">
    <property type="entry name" value="COA_CT_N"/>
</dbReference>
<dbReference type="InterPro" id="IPR029045">
    <property type="entry name" value="ClpP/crotonase-like_dom_sf"/>
</dbReference>
<dbReference type="PRINTS" id="PR01070">
    <property type="entry name" value="ACCCTRFRASEB"/>
</dbReference>
<feature type="domain" description="CoA carboxyltransferase N-terminal" evidence="2">
    <location>
        <begin position="5"/>
        <end position="144"/>
    </location>
</feature>
<name>A0A382G389_9ZZZZ</name>
<dbReference type="PANTHER" id="PTHR42995">
    <property type="entry name" value="ACETYL-COENZYME A CARBOXYLASE CARBOXYL TRANSFERASE SUBUNIT BETA, CHLOROPLASTIC"/>
    <property type="match status" value="1"/>
</dbReference>
<dbReference type="PANTHER" id="PTHR42995:SF5">
    <property type="entry name" value="ACETYL-COENZYME A CARBOXYLASE CARBOXYL TRANSFERASE SUBUNIT BETA, CHLOROPLASTIC"/>
    <property type="match status" value="1"/>
</dbReference>
<dbReference type="EMBL" id="UINC01053357">
    <property type="protein sequence ID" value="SVB69776.1"/>
    <property type="molecule type" value="Genomic_DNA"/>
</dbReference>
<dbReference type="AlphaFoldDB" id="A0A382G389"/>
<organism evidence="3">
    <name type="scientific">marine metagenome</name>
    <dbReference type="NCBI Taxonomy" id="408172"/>
    <lineage>
        <taxon>unclassified sequences</taxon>
        <taxon>metagenomes</taxon>
        <taxon>ecological metagenomes</taxon>
    </lineage>
</organism>
<dbReference type="Gene3D" id="3.90.226.10">
    <property type="entry name" value="2-enoyl-CoA Hydratase, Chain A, domain 1"/>
    <property type="match status" value="1"/>
</dbReference>
<evidence type="ECO:0000259" key="2">
    <source>
        <dbReference type="PROSITE" id="PS50980"/>
    </source>
</evidence>
<dbReference type="GO" id="GO:2001295">
    <property type="term" value="P:malonyl-CoA biosynthetic process"/>
    <property type="evidence" value="ECO:0007669"/>
    <property type="project" value="TreeGrafter"/>
</dbReference>
<dbReference type="GO" id="GO:0016740">
    <property type="term" value="F:transferase activity"/>
    <property type="evidence" value="ECO:0007669"/>
    <property type="project" value="UniProtKB-KW"/>
</dbReference>
<dbReference type="Pfam" id="PF01039">
    <property type="entry name" value="Carboxyl_trans"/>
    <property type="match status" value="1"/>
</dbReference>
<dbReference type="GO" id="GO:0009317">
    <property type="term" value="C:acetyl-CoA carboxylase complex"/>
    <property type="evidence" value="ECO:0007669"/>
    <property type="project" value="InterPro"/>
</dbReference>
<proteinExistence type="predicted"/>
<sequence>MSDLTTVTCPDCSAEIPSDLYFSVKQVCTICNYHFAISSEKRLSHLVDSDSFVELDTGLFSVNPLDFPDYELKLARDAERTGRRSEMVTGVAEIGCFPVAIAVGDVRFMGGSMGSVIGEKLTRIIECATNRKLPLITVSVSGGM</sequence>
<dbReference type="InterPro" id="IPR034733">
    <property type="entry name" value="AcCoA_carboxyl_beta"/>
</dbReference>
<feature type="non-terminal residue" evidence="3">
    <location>
        <position position="144"/>
    </location>
</feature>
<reference evidence="3" key="1">
    <citation type="submission" date="2018-05" db="EMBL/GenBank/DDBJ databases">
        <authorList>
            <person name="Lanie J.A."/>
            <person name="Ng W.-L."/>
            <person name="Kazmierczak K.M."/>
            <person name="Andrzejewski T.M."/>
            <person name="Davidsen T.M."/>
            <person name="Wayne K.J."/>
            <person name="Tettelin H."/>
            <person name="Glass J.I."/>
            <person name="Rusch D."/>
            <person name="Podicherti R."/>
            <person name="Tsui H.-C.T."/>
            <person name="Winkler M.E."/>
        </authorList>
    </citation>
    <scope>NUCLEOTIDE SEQUENCE</scope>
</reference>
<dbReference type="GO" id="GO:0003989">
    <property type="term" value="F:acetyl-CoA carboxylase activity"/>
    <property type="evidence" value="ECO:0007669"/>
    <property type="project" value="InterPro"/>
</dbReference>
<gene>
    <name evidence="3" type="ORF">METZ01_LOCUS222630</name>
</gene>
<accession>A0A382G389</accession>
<evidence type="ECO:0000256" key="1">
    <source>
        <dbReference type="ARBA" id="ARBA00022679"/>
    </source>
</evidence>
<dbReference type="InterPro" id="IPR000438">
    <property type="entry name" value="Acetyl_CoA_COase_Trfase_b_su"/>
</dbReference>